<keyword evidence="3" id="KW-1185">Reference proteome</keyword>
<dbReference type="EMBL" id="BSXT01002955">
    <property type="protein sequence ID" value="GMF51814.1"/>
    <property type="molecule type" value="Genomic_DNA"/>
</dbReference>
<dbReference type="Proteomes" id="UP001165121">
    <property type="component" value="Unassembled WGS sequence"/>
</dbReference>
<evidence type="ECO:0000313" key="3">
    <source>
        <dbReference type="Proteomes" id="UP001165121"/>
    </source>
</evidence>
<evidence type="ECO:0000313" key="2">
    <source>
        <dbReference type="EMBL" id="GMF51814.1"/>
    </source>
</evidence>
<gene>
    <name evidence="2" type="ORF">Pfra01_002107800</name>
</gene>
<accession>A0A9W7D0A5</accession>
<organism evidence="2 3">
    <name type="scientific">Phytophthora fragariaefolia</name>
    <dbReference type="NCBI Taxonomy" id="1490495"/>
    <lineage>
        <taxon>Eukaryota</taxon>
        <taxon>Sar</taxon>
        <taxon>Stramenopiles</taxon>
        <taxon>Oomycota</taxon>
        <taxon>Peronosporomycetes</taxon>
        <taxon>Peronosporales</taxon>
        <taxon>Peronosporaceae</taxon>
        <taxon>Phytophthora</taxon>
    </lineage>
</organism>
<name>A0A9W7D0A5_9STRA</name>
<reference evidence="2" key="1">
    <citation type="submission" date="2023-04" db="EMBL/GenBank/DDBJ databases">
        <title>Phytophthora fragariaefolia NBRC 109709.</title>
        <authorList>
            <person name="Ichikawa N."/>
            <person name="Sato H."/>
            <person name="Tonouchi N."/>
        </authorList>
    </citation>
    <scope>NUCLEOTIDE SEQUENCE</scope>
    <source>
        <strain evidence="2">NBRC 109709</strain>
    </source>
</reference>
<proteinExistence type="predicted"/>
<comment type="caution">
    <text evidence="2">The sequence shown here is derived from an EMBL/GenBank/DDBJ whole genome shotgun (WGS) entry which is preliminary data.</text>
</comment>
<dbReference type="AlphaFoldDB" id="A0A9W7D0A5"/>
<sequence length="76" mass="8302">MESQERFRYFHSQHGEAQLGDGDVTRPVEQVPPPLGASFITNQSVLQAMASFSSFVWSEPGDAATPDELLPPNGQL</sequence>
<evidence type="ECO:0000256" key="1">
    <source>
        <dbReference type="SAM" id="MobiDB-lite"/>
    </source>
</evidence>
<feature type="region of interest" description="Disordered" evidence="1">
    <location>
        <begin position="1"/>
        <end position="29"/>
    </location>
</feature>
<protein>
    <submittedName>
        <fullName evidence="2">Unnamed protein product</fullName>
    </submittedName>
</protein>